<dbReference type="EMBL" id="DS990640">
    <property type="protein sequence ID" value="EGC46850.1"/>
    <property type="molecule type" value="Genomic_DNA"/>
</dbReference>
<dbReference type="AlphaFoldDB" id="F0UNT8"/>
<gene>
    <name evidence="2" type="ORF">HCEG_06065</name>
</gene>
<evidence type="ECO:0000313" key="2">
    <source>
        <dbReference type="EMBL" id="EGC46850.1"/>
    </source>
</evidence>
<feature type="compositionally biased region" description="Basic residues" evidence="1">
    <location>
        <begin position="270"/>
        <end position="279"/>
    </location>
</feature>
<sequence>MKRTTMQVVEPGFSEPHHRSVQSHGASEVRRGPQTQREAQQDRVSFRSWVSMDMNANGHGFAESATNGLDVMDTCGGSDACGSYRRLHLTVTRALRPQLAPPAGVASALSSPMNKIVGLAMAHSAKLENHAWIQGYMVDNCRTANATIAKSAGGPVVEGGILRPDLSQSPPSVQPRSSSSRCAAGGVSDPCNLGFRRPEGFSPLVKQHDEHAPVVVGAHLPCHILAYSRIPRNLATPRVGVLDDGNLELRRHEGFLPLVDGMMRHGSPNGKRRRAKAMRMNHSSNTARERSSRRLGTKEQHKVSEEMKNSGAMHAVVILQIHMACREDGKERKAQI</sequence>
<proteinExistence type="predicted"/>
<feature type="region of interest" description="Disordered" evidence="1">
    <location>
        <begin position="161"/>
        <end position="186"/>
    </location>
</feature>
<reference evidence="3" key="1">
    <citation type="submission" date="2008-07" db="EMBL/GenBank/DDBJ databases">
        <title>Annotation of Ajellomyces capsulatus strain H88.</title>
        <authorList>
            <person name="Champion M."/>
            <person name="Cuomo C."/>
            <person name="Ma L.-J."/>
            <person name="Henn M.R."/>
            <person name="Sil A."/>
            <person name="Goldman B."/>
            <person name="Young S.K."/>
            <person name="Kodira C.D."/>
            <person name="Zeng Q."/>
            <person name="Koehrsen M."/>
            <person name="Alvarado L."/>
            <person name="Berlin A."/>
            <person name="Borenstein D."/>
            <person name="Chen Z."/>
            <person name="Engels R."/>
            <person name="Freedman E."/>
            <person name="Gellesch M."/>
            <person name="Goldberg J."/>
            <person name="Griggs A."/>
            <person name="Gujja S."/>
            <person name="Heiman D."/>
            <person name="Hepburn T."/>
            <person name="Howarth C."/>
            <person name="Jen D."/>
            <person name="Larson L."/>
            <person name="Lewis B."/>
            <person name="Mehta T."/>
            <person name="Park D."/>
            <person name="Pearson M."/>
            <person name="Roberts A."/>
            <person name="Saif S."/>
            <person name="Shea T."/>
            <person name="Shenoy N."/>
            <person name="Sisk P."/>
            <person name="Stolte C."/>
            <person name="Sykes S."/>
            <person name="Walk T."/>
            <person name="White J."/>
            <person name="Yandava C."/>
            <person name="Klein B."/>
            <person name="McEwen J.G."/>
            <person name="Puccia R."/>
            <person name="Goldman G.H."/>
            <person name="Felipe M.S."/>
            <person name="Nino-Vega G."/>
            <person name="San-Blas G."/>
            <person name="Taylor J."/>
            <person name="Mendoza L."/>
            <person name="Galagan J."/>
            <person name="Nusbaum C."/>
            <person name="Birren B."/>
        </authorList>
    </citation>
    <scope>NUCLEOTIDE SEQUENCE [LARGE SCALE GENOMIC DNA]</scope>
    <source>
        <strain evidence="3">H88</strain>
    </source>
</reference>
<accession>F0UNT8</accession>
<dbReference type="Proteomes" id="UP000008142">
    <property type="component" value="Unassembled WGS sequence"/>
</dbReference>
<feature type="compositionally biased region" description="Basic and acidic residues" evidence="1">
    <location>
        <begin position="287"/>
        <end position="300"/>
    </location>
</feature>
<dbReference type="HOGENOM" id="CLU_826309_0_0_1"/>
<evidence type="ECO:0000256" key="1">
    <source>
        <dbReference type="SAM" id="MobiDB-lite"/>
    </source>
</evidence>
<evidence type="ECO:0000313" key="3">
    <source>
        <dbReference type="Proteomes" id="UP000008142"/>
    </source>
</evidence>
<feature type="region of interest" description="Disordered" evidence="1">
    <location>
        <begin position="1"/>
        <end position="43"/>
    </location>
</feature>
<organism evidence="3">
    <name type="scientific">Ajellomyces capsulatus (strain H88)</name>
    <name type="common">Darling's disease fungus</name>
    <name type="synonym">Histoplasma capsulatum</name>
    <dbReference type="NCBI Taxonomy" id="544711"/>
    <lineage>
        <taxon>Eukaryota</taxon>
        <taxon>Fungi</taxon>
        <taxon>Dikarya</taxon>
        <taxon>Ascomycota</taxon>
        <taxon>Pezizomycotina</taxon>
        <taxon>Eurotiomycetes</taxon>
        <taxon>Eurotiomycetidae</taxon>
        <taxon>Onygenales</taxon>
        <taxon>Ajellomycetaceae</taxon>
        <taxon>Histoplasma</taxon>
    </lineage>
</organism>
<feature type="region of interest" description="Disordered" evidence="1">
    <location>
        <begin position="261"/>
        <end position="300"/>
    </location>
</feature>
<name>F0UNT8_AJEC8</name>
<protein>
    <submittedName>
        <fullName evidence="2">Uncharacterized protein</fullName>
    </submittedName>
</protein>
<feature type="compositionally biased region" description="Low complexity" evidence="1">
    <location>
        <begin position="167"/>
        <end position="181"/>
    </location>
</feature>